<reference evidence="2 3" key="1">
    <citation type="journal article" date="2023" name="Plants (Basel)">
        <title>Bridging the Gap: Combining Genomics and Transcriptomics Approaches to Understand Stylosanthes scabra, an Orphan Legume from the Brazilian Caatinga.</title>
        <authorList>
            <person name="Ferreira-Neto J.R.C."/>
            <person name="da Silva M.D."/>
            <person name="Binneck E."/>
            <person name="de Melo N.F."/>
            <person name="da Silva R.H."/>
            <person name="de Melo A.L.T.M."/>
            <person name="Pandolfi V."/>
            <person name="Bustamante F.O."/>
            <person name="Brasileiro-Vidal A.C."/>
            <person name="Benko-Iseppon A.M."/>
        </authorList>
    </citation>
    <scope>NUCLEOTIDE SEQUENCE [LARGE SCALE GENOMIC DNA]</scope>
    <source>
        <tissue evidence="2">Leaves</tissue>
    </source>
</reference>
<accession>A0ABU6ZKS6</accession>
<name>A0ABU6ZKS6_9FABA</name>
<protein>
    <submittedName>
        <fullName evidence="2">Uncharacterized protein</fullName>
    </submittedName>
</protein>
<evidence type="ECO:0000313" key="3">
    <source>
        <dbReference type="Proteomes" id="UP001341840"/>
    </source>
</evidence>
<feature type="region of interest" description="Disordered" evidence="1">
    <location>
        <begin position="16"/>
        <end position="93"/>
    </location>
</feature>
<organism evidence="2 3">
    <name type="scientific">Stylosanthes scabra</name>
    <dbReference type="NCBI Taxonomy" id="79078"/>
    <lineage>
        <taxon>Eukaryota</taxon>
        <taxon>Viridiplantae</taxon>
        <taxon>Streptophyta</taxon>
        <taxon>Embryophyta</taxon>
        <taxon>Tracheophyta</taxon>
        <taxon>Spermatophyta</taxon>
        <taxon>Magnoliopsida</taxon>
        <taxon>eudicotyledons</taxon>
        <taxon>Gunneridae</taxon>
        <taxon>Pentapetalae</taxon>
        <taxon>rosids</taxon>
        <taxon>fabids</taxon>
        <taxon>Fabales</taxon>
        <taxon>Fabaceae</taxon>
        <taxon>Papilionoideae</taxon>
        <taxon>50 kb inversion clade</taxon>
        <taxon>dalbergioids sensu lato</taxon>
        <taxon>Dalbergieae</taxon>
        <taxon>Pterocarpus clade</taxon>
        <taxon>Stylosanthes</taxon>
    </lineage>
</organism>
<comment type="caution">
    <text evidence="2">The sequence shown here is derived from an EMBL/GenBank/DDBJ whole genome shotgun (WGS) entry which is preliminary data.</text>
</comment>
<evidence type="ECO:0000256" key="1">
    <source>
        <dbReference type="SAM" id="MobiDB-lite"/>
    </source>
</evidence>
<evidence type="ECO:0000313" key="2">
    <source>
        <dbReference type="EMBL" id="MED6222557.1"/>
    </source>
</evidence>
<dbReference type="EMBL" id="JASCZI010272515">
    <property type="protein sequence ID" value="MED6222557.1"/>
    <property type="molecule type" value="Genomic_DNA"/>
</dbReference>
<feature type="non-terminal residue" evidence="2">
    <location>
        <position position="1"/>
    </location>
</feature>
<proteinExistence type="predicted"/>
<feature type="compositionally biased region" description="Basic residues" evidence="1">
    <location>
        <begin position="84"/>
        <end position="93"/>
    </location>
</feature>
<gene>
    <name evidence="2" type="ORF">PIB30_065558</name>
</gene>
<keyword evidence="3" id="KW-1185">Reference proteome</keyword>
<dbReference type="Proteomes" id="UP001341840">
    <property type="component" value="Unassembled WGS sequence"/>
</dbReference>
<sequence length="93" mass="10199">KLGCYTSRSKKRGIVSRILAEDGGNLDQQQRSRREQSATADPRKRNRLDKPNHLATGSSLKGTFREANPRGYDGYGSSEEGGRAGKKAASHPR</sequence>